<evidence type="ECO:0000313" key="1">
    <source>
        <dbReference type="EnsemblPlants" id="OB08G19680.1"/>
    </source>
</evidence>
<dbReference type="AlphaFoldDB" id="J3MS89"/>
<dbReference type="Gramene" id="OB08G19680.1">
    <property type="protein sequence ID" value="OB08G19680.1"/>
    <property type="gene ID" value="OB08G19680"/>
</dbReference>
<name>J3MS89_ORYBR</name>
<accession>J3MS89</accession>
<dbReference type="EnsemblPlants" id="OB08G19680.1">
    <property type="protein sequence ID" value="OB08G19680.1"/>
    <property type="gene ID" value="OB08G19680"/>
</dbReference>
<dbReference type="STRING" id="4533.J3MS89"/>
<reference evidence="1" key="2">
    <citation type="submission" date="2013-04" db="UniProtKB">
        <authorList>
            <consortium name="EnsemblPlants"/>
        </authorList>
    </citation>
    <scope>IDENTIFICATION</scope>
</reference>
<evidence type="ECO:0000313" key="2">
    <source>
        <dbReference type="Proteomes" id="UP000006038"/>
    </source>
</evidence>
<dbReference type="Proteomes" id="UP000006038">
    <property type="component" value="Chromosome 8"/>
</dbReference>
<organism evidence="1">
    <name type="scientific">Oryza brachyantha</name>
    <name type="common">malo sina</name>
    <dbReference type="NCBI Taxonomy" id="4533"/>
    <lineage>
        <taxon>Eukaryota</taxon>
        <taxon>Viridiplantae</taxon>
        <taxon>Streptophyta</taxon>
        <taxon>Embryophyta</taxon>
        <taxon>Tracheophyta</taxon>
        <taxon>Spermatophyta</taxon>
        <taxon>Magnoliopsida</taxon>
        <taxon>Liliopsida</taxon>
        <taxon>Poales</taxon>
        <taxon>Poaceae</taxon>
        <taxon>BOP clade</taxon>
        <taxon>Oryzoideae</taxon>
        <taxon>Oryzeae</taxon>
        <taxon>Oryzinae</taxon>
        <taxon>Oryza</taxon>
    </lineage>
</organism>
<protein>
    <submittedName>
        <fullName evidence="1">Uncharacterized protein</fullName>
    </submittedName>
</protein>
<sequence>MAPKSTQKFLTLIKEKENTMASEANIFKQMEPHREFSSLYKGPHRFNSIKDENTNEMECESLLDLIQSKCSEVKRLKAELIDSPEIEETSSLRHNAETLIMTTQMDINLVWSNLKHILSSLSRATMLESKVRSLVKKCYFVADQSNGLVRCLCKSS</sequence>
<dbReference type="HOGENOM" id="CLU_107350_0_0_1"/>
<reference evidence="1" key="1">
    <citation type="journal article" date="2013" name="Nat. Commun.">
        <title>Whole-genome sequencing of Oryza brachyantha reveals mechanisms underlying Oryza genome evolution.</title>
        <authorList>
            <person name="Chen J."/>
            <person name="Huang Q."/>
            <person name="Gao D."/>
            <person name="Wang J."/>
            <person name="Lang Y."/>
            <person name="Liu T."/>
            <person name="Li B."/>
            <person name="Bai Z."/>
            <person name="Luis Goicoechea J."/>
            <person name="Liang C."/>
            <person name="Chen C."/>
            <person name="Zhang W."/>
            <person name="Sun S."/>
            <person name="Liao Y."/>
            <person name="Zhang X."/>
            <person name="Yang L."/>
            <person name="Song C."/>
            <person name="Wang M."/>
            <person name="Shi J."/>
            <person name="Liu G."/>
            <person name="Liu J."/>
            <person name="Zhou H."/>
            <person name="Zhou W."/>
            <person name="Yu Q."/>
            <person name="An N."/>
            <person name="Chen Y."/>
            <person name="Cai Q."/>
            <person name="Wang B."/>
            <person name="Liu B."/>
            <person name="Min J."/>
            <person name="Huang Y."/>
            <person name="Wu H."/>
            <person name="Li Z."/>
            <person name="Zhang Y."/>
            <person name="Yin Y."/>
            <person name="Song W."/>
            <person name="Jiang J."/>
            <person name="Jackson S.A."/>
            <person name="Wing R.A."/>
            <person name="Wang J."/>
            <person name="Chen M."/>
        </authorList>
    </citation>
    <scope>NUCLEOTIDE SEQUENCE [LARGE SCALE GENOMIC DNA]</scope>
    <source>
        <strain evidence="1">cv. IRGC 101232</strain>
    </source>
</reference>
<keyword evidence="2" id="KW-1185">Reference proteome</keyword>
<proteinExistence type="predicted"/>